<feature type="transmembrane region" description="Helical" evidence="1">
    <location>
        <begin position="110"/>
        <end position="129"/>
    </location>
</feature>
<keyword evidence="1" id="KW-1133">Transmembrane helix</keyword>
<organism evidence="2 3">
    <name type="scientific">Solirubrum puertoriconensis</name>
    <dbReference type="NCBI Taxonomy" id="1751427"/>
    <lineage>
        <taxon>Bacteria</taxon>
        <taxon>Pseudomonadati</taxon>
        <taxon>Bacteroidota</taxon>
        <taxon>Cytophagia</taxon>
        <taxon>Cytophagales</taxon>
    </lineage>
</organism>
<evidence type="ECO:0000256" key="1">
    <source>
        <dbReference type="SAM" id="Phobius"/>
    </source>
</evidence>
<keyword evidence="3" id="KW-1185">Reference proteome</keyword>
<protein>
    <submittedName>
        <fullName evidence="2">Uncharacterized protein</fullName>
    </submittedName>
</protein>
<evidence type="ECO:0000313" key="2">
    <source>
        <dbReference type="EMBL" id="KUG08266.1"/>
    </source>
</evidence>
<sequence length="143" mass="15801">MASAQGKEQVYKLANDSSSFIPAQQTRDGRLYLQLPPDLRQPGYYSLTLDDQAVGSLAFNADKKESELSYYSTEELRQLETTYPNVHVYESAGGQSVAAQFTQQRAGTPLWRYCLAAALLCLLGEVLVLRFARSKNAAMPVAT</sequence>
<dbReference type="Proteomes" id="UP000054223">
    <property type="component" value="Unassembled WGS sequence"/>
</dbReference>
<gene>
    <name evidence="2" type="ORF">ASU33_08795</name>
</gene>
<keyword evidence="1" id="KW-0812">Transmembrane</keyword>
<comment type="caution">
    <text evidence="2">The sequence shown here is derived from an EMBL/GenBank/DDBJ whole genome shotgun (WGS) entry which is preliminary data.</text>
</comment>
<proteinExistence type="predicted"/>
<evidence type="ECO:0000313" key="3">
    <source>
        <dbReference type="Proteomes" id="UP000054223"/>
    </source>
</evidence>
<dbReference type="EMBL" id="LNAL01000006">
    <property type="protein sequence ID" value="KUG08266.1"/>
    <property type="molecule type" value="Genomic_DNA"/>
</dbReference>
<reference evidence="2 3" key="1">
    <citation type="submission" date="2015-11" db="EMBL/GenBank/DDBJ databases">
        <title>Solirubrum puertoriconensis gen. nov. an environmental bacteria isolated in Puerto Rico.</title>
        <authorList>
            <person name="Cuebas-Irizarry M.F."/>
            <person name="Montalvo-Rodriguez R."/>
        </authorList>
    </citation>
    <scope>NUCLEOTIDE SEQUENCE [LARGE SCALE GENOMIC DNA]</scope>
    <source>
        <strain evidence="2 3">MC1A</strain>
    </source>
</reference>
<accession>A0A9X0L544</accession>
<dbReference type="AlphaFoldDB" id="A0A9X0L544"/>
<name>A0A9X0L544_SOLP1</name>
<keyword evidence="1" id="KW-0472">Membrane</keyword>